<sequence>VLAIAATACWSEAKVSKAIGDKPQGQDNDSTTVGNVTNATWTLTTENVTPEDTPTWGVTRVACSACCATGALYECRVCPMGTCPSCARGLQCSRYYRGVSDHKTGVGNGAEFAVQHQSWRIFRNGTVAQKKVGLSTLVEYCGEPNSLMSELWQAQGGAAHRLGFAEDGLRVRRRAAKAGDLLEQAARPRAGRADVLWGSLLCSPWTALQHFMKNNTQLAVGRAESRQMVKLFTKEAQRELEVGVIVAFEWPVICHGGKQPEVQVLERILPYECLFDGCAYGLMDDRTGKTIEQPWKVITNHRPLQKLLNRRCSQDQERLQGREFNRRTSKETGLYTKELCGAAIRGFMRGIADVNYALVTLLSDVENEGADKEPQGILASLESEQRLTLTRAVAKMRANLGHPGNRGTDMVFLNQIDMVVVPATSRNPANRPTPGCSRSAFRTSRWRTSEVLEREVKEELETMGSRIVSSALYSPTQNAICERHDQTGMAHARPLISELFLAFKEADQVKWLMAAINYAVNSAVGTLHQRVLDDDEPSFRQRVGLLSAAKRSVATFDAHNMISEAFLAKGRLQLRRQRLRRTGDQVHDCRGLGEARAKKHLAARWHGPAVAIGHESNSAWLAHRNLTIKASARHVRAAGASELVDWKGVSK</sequence>
<feature type="non-terminal residue" evidence="1">
    <location>
        <position position="651"/>
    </location>
</feature>
<evidence type="ECO:0008006" key="3">
    <source>
        <dbReference type="Google" id="ProtNLM"/>
    </source>
</evidence>
<evidence type="ECO:0000313" key="1">
    <source>
        <dbReference type="EMBL" id="CAK0884865.1"/>
    </source>
</evidence>
<proteinExistence type="predicted"/>
<dbReference type="EMBL" id="CAUYUJ010018598">
    <property type="protein sequence ID" value="CAK0884865.1"/>
    <property type="molecule type" value="Genomic_DNA"/>
</dbReference>
<gene>
    <name evidence="1" type="ORF">PCOR1329_LOCUS66645</name>
</gene>
<reference evidence="1" key="1">
    <citation type="submission" date="2023-10" db="EMBL/GenBank/DDBJ databases">
        <authorList>
            <person name="Chen Y."/>
            <person name="Shah S."/>
            <person name="Dougan E. K."/>
            <person name="Thang M."/>
            <person name="Chan C."/>
        </authorList>
    </citation>
    <scope>NUCLEOTIDE SEQUENCE [LARGE SCALE GENOMIC DNA]</scope>
</reference>
<keyword evidence="2" id="KW-1185">Reference proteome</keyword>
<comment type="caution">
    <text evidence="1">The sequence shown here is derived from an EMBL/GenBank/DDBJ whole genome shotgun (WGS) entry which is preliminary data.</text>
</comment>
<dbReference type="Proteomes" id="UP001189429">
    <property type="component" value="Unassembled WGS sequence"/>
</dbReference>
<accession>A0ABN9WER3</accession>
<protein>
    <recommendedName>
        <fullName evidence="3">Integrase catalytic domain-containing protein</fullName>
    </recommendedName>
</protein>
<organism evidence="1 2">
    <name type="scientific">Prorocentrum cordatum</name>
    <dbReference type="NCBI Taxonomy" id="2364126"/>
    <lineage>
        <taxon>Eukaryota</taxon>
        <taxon>Sar</taxon>
        <taxon>Alveolata</taxon>
        <taxon>Dinophyceae</taxon>
        <taxon>Prorocentrales</taxon>
        <taxon>Prorocentraceae</taxon>
        <taxon>Prorocentrum</taxon>
    </lineage>
</organism>
<evidence type="ECO:0000313" key="2">
    <source>
        <dbReference type="Proteomes" id="UP001189429"/>
    </source>
</evidence>
<name>A0ABN9WER3_9DINO</name>
<feature type="non-terminal residue" evidence="1">
    <location>
        <position position="1"/>
    </location>
</feature>